<organism evidence="3 4">
    <name type="scientific">Vigna radiata var. radiata</name>
    <name type="common">Mung bean</name>
    <name type="synonym">Phaseolus aureus</name>
    <dbReference type="NCBI Taxonomy" id="3916"/>
    <lineage>
        <taxon>Eukaryota</taxon>
        <taxon>Viridiplantae</taxon>
        <taxon>Streptophyta</taxon>
        <taxon>Embryophyta</taxon>
        <taxon>Tracheophyta</taxon>
        <taxon>Spermatophyta</taxon>
        <taxon>Magnoliopsida</taxon>
        <taxon>eudicotyledons</taxon>
        <taxon>Gunneridae</taxon>
        <taxon>Pentapetalae</taxon>
        <taxon>rosids</taxon>
        <taxon>fabids</taxon>
        <taxon>Fabales</taxon>
        <taxon>Fabaceae</taxon>
        <taxon>Papilionoideae</taxon>
        <taxon>50 kb inversion clade</taxon>
        <taxon>NPAAA clade</taxon>
        <taxon>indigoferoid/millettioid clade</taxon>
        <taxon>Phaseoleae</taxon>
        <taxon>Vigna</taxon>
    </lineage>
</organism>
<dbReference type="Proteomes" id="UP000087766">
    <property type="component" value="Chromosome 1"/>
</dbReference>
<reference evidence="3" key="1">
    <citation type="journal article" date="2014" name="Nat. Commun.">
        <title>Genome sequence of mungbean and insights into evolution within Vigna species.</title>
        <authorList>
            <person name="Kang Y.J."/>
            <person name="Kim S.K."/>
            <person name="Kim M.Y."/>
            <person name="Lestari P."/>
            <person name="Kim K.H."/>
            <person name="Ha B.K."/>
            <person name="Jun T.H."/>
            <person name="Hwang W.J."/>
            <person name="Lee T."/>
            <person name="Lee J."/>
            <person name="Shim S."/>
            <person name="Yoon M.Y."/>
            <person name="Jang Y.E."/>
            <person name="Han K.S."/>
            <person name="Taeprayoon P."/>
            <person name="Yoon N."/>
            <person name="Somta P."/>
            <person name="Tanya P."/>
            <person name="Kim K.S."/>
            <person name="Gwag J.G."/>
            <person name="Moon J.K."/>
            <person name="Lee Y.H."/>
            <person name="Park B.S."/>
            <person name="Bombarely A."/>
            <person name="Doyle J.J."/>
            <person name="Jackson S.A."/>
            <person name="Schafleitner R."/>
            <person name="Srinives P."/>
            <person name="Varshney R.K."/>
            <person name="Lee S.H."/>
        </authorList>
    </citation>
    <scope>NUCLEOTIDE SEQUENCE [LARGE SCALE GENOMIC DNA]</scope>
    <source>
        <strain evidence="3">cv. VC1973A</strain>
    </source>
</reference>
<dbReference type="InterPro" id="IPR025724">
    <property type="entry name" value="GAG-pre-integrase_dom"/>
</dbReference>
<evidence type="ECO:0000313" key="3">
    <source>
        <dbReference type="Proteomes" id="UP000087766"/>
    </source>
</evidence>
<dbReference type="PROSITE" id="PS50994">
    <property type="entry name" value="INTEGRASE"/>
    <property type="match status" value="1"/>
</dbReference>
<dbReference type="SUPFAM" id="SSF53098">
    <property type="entry name" value="Ribonuclease H-like"/>
    <property type="match status" value="1"/>
</dbReference>
<evidence type="ECO:0000256" key="1">
    <source>
        <dbReference type="ARBA" id="ARBA00022670"/>
    </source>
</evidence>
<dbReference type="Pfam" id="PF13976">
    <property type="entry name" value="gag_pre-integrs"/>
    <property type="match status" value="1"/>
</dbReference>
<proteinExistence type="predicted"/>
<dbReference type="GeneID" id="106759161"/>
<feature type="domain" description="Integrase catalytic" evidence="2">
    <location>
        <begin position="152"/>
        <end position="249"/>
    </location>
</feature>
<keyword evidence="3" id="KW-1185">Reference proteome</keyword>
<dbReference type="GO" id="GO:0003676">
    <property type="term" value="F:nucleic acid binding"/>
    <property type="evidence" value="ECO:0007669"/>
    <property type="project" value="InterPro"/>
</dbReference>
<reference evidence="4" key="2">
    <citation type="submission" date="2025-08" db="UniProtKB">
        <authorList>
            <consortium name="RefSeq"/>
        </authorList>
    </citation>
    <scope>IDENTIFICATION</scope>
    <source>
        <tissue evidence="4">Leaf</tissue>
    </source>
</reference>
<keyword evidence="1" id="KW-0378">Hydrolase</keyword>
<dbReference type="PANTHER" id="PTHR42648">
    <property type="entry name" value="TRANSPOSASE, PUTATIVE-RELATED"/>
    <property type="match status" value="1"/>
</dbReference>
<name>A0A1S3TV86_VIGRR</name>
<evidence type="ECO:0000259" key="2">
    <source>
        <dbReference type="PROSITE" id="PS50994"/>
    </source>
</evidence>
<dbReference type="InterPro" id="IPR001584">
    <property type="entry name" value="Integrase_cat-core"/>
</dbReference>
<evidence type="ECO:0000313" key="4">
    <source>
        <dbReference type="RefSeq" id="XP_014497667.1"/>
    </source>
</evidence>
<dbReference type="InterPro" id="IPR039537">
    <property type="entry name" value="Retrotran_Ty1/copia-like"/>
</dbReference>
<dbReference type="AlphaFoldDB" id="A0A1S3TV86"/>
<dbReference type="GO" id="GO:0015074">
    <property type="term" value="P:DNA integration"/>
    <property type="evidence" value="ECO:0007669"/>
    <property type="project" value="InterPro"/>
</dbReference>
<dbReference type="Pfam" id="PF22936">
    <property type="entry name" value="Pol_BBD"/>
    <property type="match status" value="1"/>
</dbReference>
<accession>A0A1S3TV86</accession>
<dbReference type="Pfam" id="PF25597">
    <property type="entry name" value="SH3_retrovirus"/>
    <property type="match status" value="1"/>
</dbReference>
<dbReference type="InterPro" id="IPR036397">
    <property type="entry name" value="RNaseH_sf"/>
</dbReference>
<dbReference type="STRING" id="3916.A0A1S3TV86"/>
<dbReference type="InterPro" id="IPR012337">
    <property type="entry name" value="RNaseH-like_sf"/>
</dbReference>
<dbReference type="RefSeq" id="XP_014497667.1">
    <property type="nucleotide sequence ID" value="XM_014642181.1"/>
</dbReference>
<dbReference type="OrthoDB" id="6776856at2759"/>
<dbReference type="Gene3D" id="3.30.420.10">
    <property type="entry name" value="Ribonuclease H-like superfamily/Ribonuclease H"/>
    <property type="match status" value="1"/>
</dbReference>
<dbReference type="KEGG" id="vra:106759161"/>
<sequence>MKEVLNGKIRFVDDRSLIAEGSGRIVLRDENGREVVIDEVLFVPGLKTNLLSLGQLLQKGFAMKMENNYFSIFDQSKRMVIKASLSQNRTFRVIMKAVRHQCFYAVGKSIEWLWHLRFGHLNFRDLFRMSQRSMVSGLPLVNIPESSDKKLKVLRTVGGGEYISAEFQTYCEKEGIIHELTPPYTPEHNGTTERKNRTIMNMVRCMLKSKELPKFLWGEAVLAATYILNRTPTKRLKDITPKEAWSKIKPNVEHLRVFGSVCFKHVPDQLRRKLDDKGVPRILVGYHPIGGYKLYNPETGEAMVSRDVVVDEERVWDWKTMQRKSITLQLEDETSGVTSEGNLVHYALVAEAEPVTFEQAVADDK</sequence>
<dbReference type="InterPro" id="IPR057670">
    <property type="entry name" value="SH3_retrovirus"/>
</dbReference>
<protein>
    <submittedName>
        <fullName evidence="4">Uncharacterized protein LOC106759161</fullName>
    </submittedName>
</protein>
<dbReference type="InterPro" id="IPR054722">
    <property type="entry name" value="PolX-like_BBD"/>
</dbReference>
<dbReference type="GO" id="GO:0006508">
    <property type="term" value="P:proteolysis"/>
    <property type="evidence" value="ECO:0007669"/>
    <property type="project" value="UniProtKB-KW"/>
</dbReference>
<keyword evidence="1" id="KW-0645">Protease</keyword>
<dbReference type="PANTHER" id="PTHR42648:SF18">
    <property type="entry name" value="RETROTRANSPOSON, UNCLASSIFIED-LIKE PROTEIN"/>
    <property type="match status" value="1"/>
</dbReference>
<gene>
    <name evidence="4" type="primary">LOC106759161</name>
</gene>
<dbReference type="GO" id="GO:0008233">
    <property type="term" value="F:peptidase activity"/>
    <property type="evidence" value="ECO:0007669"/>
    <property type="project" value="UniProtKB-KW"/>
</dbReference>